<gene>
    <name evidence="3" type="ORF">NCTC13184_01215</name>
</gene>
<accession>A0A378WKW8</accession>
<sequence length="472" mass="49016">MSTVDLVLTDSRLWARSESTHWDGAPSIVPASDGASLVVGEPLQPPSPAVSVVRLAAADRIAFVPMLPTVADAFAAIFGAVLTNLRLPTACERLTVVSPSEWGTRRRAALEAGARRLVGEIGVEPLALRVAGLSASTSQQQRIAVVELNPLTTTVTLTGRSGTETWIEACEYEPTIGSADLAEGRGVQAVVDVVDRLLGGRKPSYLVVVGTAEPALLDAMRAELSRRYGFGVDLRAMSGVDLVRGGPAMPPTAEPAQFAPQTPWVGSLHDHAAATAPPPKRRTPLFVGAAVSAVVVAAVAAAVVLTRSGGESHTAEPTRAHPSAVTSPSAAPAPPTETFGRVGAVVPAGWHITNRTAARVDFSPNDGARERISLVQKDLAAGSGIEDVAAALETQIAKRPAGTVGPLQRNVIFGGRPGLSYEETPGDGTTVRWQVLVDSGLQVSVGCQYPTGGWQPMAAVCEKFVGDLRTGT</sequence>
<dbReference type="AlphaFoldDB" id="A0A378WKW8"/>
<protein>
    <submittedName>
        <fullName evidence="3">Type VII secretion-associated protein, Rv3446c family</fullName>
    </submittedName>
</protein>
<dbReference type="NCBIfam" id="TIGR03931">
    <property type="entry name" value="T7SS_Rv3446c"/>
    <property type="match status" value="1"/>
</dbReference>
<feature type="transmembrane region" description="Helical" evidence="2">
    <location>
        <begin position="285"/>
        <end position="305"/>
    </location>
</feature>
<evidence type="ECO:0000256" key="1">
    <source>
        <dbReference type="SAM" id="MobiDB-lite"/>
    </source>
</evidence>
<keyword evidence="2" id="KW-1133">Transmembrane helix</keyword>
<evidence type="ECO:0000313" key="3">
    <source>
        <dbReference type="EMBL" id="SUA41869.1"/>
    </source>
</evidence>
<keyword evidence="2" id="KW-0812">Transmembrane</keyword>
<keyword evidence="2" id="KW-0472">Membrane</keyword>
<reference evidence="3 4" key="1">
    <citation type="submission" date="2018-06" db="EMBL/GenBank/DDBJ databases">
        <authorList>
            <consortium name="Pathogen Informatics"/>
            <person name="Doyle S."/>
        </authorList>
    </citation>
    <scope>NUCLEOTIDE SEQUENCE [LARGE SCALE GENOMIC DNA]</scope>
    <source>
        <strain evidence="3 4">NCTC13184</strain>
    </source>
</reference>
<feature type="region of interest" description="Disordered" evidence="1">
    <location>
        <begin position="308"/>
        <end position="339"/>
    </location>
</feature>
<dbReference type="RefSeq" id="WP_062961730.1">
    <property type="nucleotide sequence ID" value="NZ_JAJFOE010000001.1"/>
</dbReference>
<dbReference type="EMBL" id="UGRU01000001">
    <property type="protein sequence ID" value="SUA41869.1"/>
    <property type="molecule type" value="Genomic_DNA"/>
</dbReference>
<organism evidence="3 4">
    <name type="scientific">Nocardia africana</name>
    <dbReference type="NCBI Taxonomy" id="134964"/>
    <lineage>
        <taxon>Bacteria</taxon>
        <taxon>Bacillati</taxon>
        <taxon>Actinomycetota</taxon>
        <taxon>Actinomycetes</taxon>
        <taxon>Mycobacteriales</taxon>
        <taxon>Nocardiaceae</taxon>
        <taxon>Nocardia</taxon>
    </lineage>
</organism>
<evidence type="ECO:0000256" key="2">
    <source>
        <dbReference type="SAM" id="Phobius"/>
    </source>
</evidence>
<proteinExistence type="predicted"/>
<feature type="compositionally biased region" description="Low complexity" evidence="1">
    <location>
        <begin position="320"/>
        <end position="330"/>
    </location>
</feature>
<dbReference type="Proteomes" id="UP000255082">
    <property type="component" value="Unassembled WGS sequence"/>
</dbReference>
<dbReference type="InterPro" id="IPR023840">
    <property type="entry name" value="T7SS_Rv3446c"/>
</dbReference>
<evidence type="ECO:0000313" key="4">
    <source>
        <dbReference type="Proteomes" id="UP000255082"/>
    </source>
</evidence>
<name>A0A378WKW8_9NOCA</name>